<dbReference type="Proteomes" id="UP000261480">
    <property type="component" value="Unplaced"/>
</dbReference>
<protein>
    <recommendedName>
        <fullName evidence="3">Small lysine rich protein 1</fullName>
    </recommendedName>
</protein>
<keyword evidence="2" id="KW-1185">Reference proteome</keyword>
<evidence type="ECO:0000313" key="1">
    <source>
        <dbReference type="Ensembl" id="ENSPMEP00000033434.1"/>
    </source>
</evidence>
<dbReference type="PANTHER" id="PTHR37932:SF1">
    <property type="entry name" value="SMALL LYSINE-RICH PROTEIN 1"/>
    <property type="match status" value="1"/>
</dbReference>
<dbReference type="PANTHER" id="PTHR37932">
    <property type="entry name" value="SMALL LYSINE-RICH PROTEIN 1"/>
    <property type="match status" value="1"/>
</dbReference>
<proteinExistence type="predicted"/>
<name>A0A3B3Z1N0_9TELE</name>
<dbReference type="Ensembl" id="ENSPMET00000028235.1">
    <property type="protein sequence ID" value="ENSPMEP00000033434.1"/>
    <property type="gene ID" value="ENSPMEG00000021931.1"/>
</dbReference>
<dbReference type="InterPro" id="IPR037760">
    <property type="entry name" value="SMKR1"/>
</dbReference>
<reference evidence="1" key="2">
    <citation type="submission" date="2025-09" db="UniProtKB">
        <authorList>
            <consortium name="Ensembl"/>
        </authorList>
    </citation>
    <scope>IDENTIFICATION</scope>
</reference>
<evidence type="ECO:0000313" key="2">
    <source>
        <dbReference type="Proteomes" id="UP000261480"/>
    </source>
</evidence>
<organism evidence="1 2">
    <name type="scientific">Poecilia mexicana</name>
    <dbReference type="NCBI Taxonomy" id="48701"/>
    <lineage>
        <taxon>Eukaryota</taxon>
        <taxon>Metazoa</taxon>
        <taxon>Chordata</taxon>
        <taxon>Craniata</taxon>
        <taxon>Vertebrata</taxon>
        <taxon>Euteleostomi</taxon>
        <taxon>Actinopterygii</taxon>
        <taxon>Neopterygii</taxon>
        <taxon>Teleostei</taxon>
        <taxon>Neoteleostei</taxon>
        <taxon>Acanthomorphata</taxon>
        <taxon>Ovalentaria</taxon>
        <taxon>Atherinomorphae</taxon>
        <taxon>Cyprinodontiformes</taxon>
        <taxon>Poeciliidae</taxon>
        <taxon>Poeciliinae</taxon>
        <taxon>Poecilia</taxon>
    </lineage>
</organism>
<evidence type="ECO:0008006" key="3">
    <source>
        <dbReference type="Google" id="ProtNLM"/>
    </source>
</evidence>
<dbReference type="AlphaFoldDB" id="A0A3B3Z1N0"/>
<accession>A0A3B3Z1N0</accession>
<reference evidence="1" key="1">
    <citation type="submission" date="2025-08" db="UniProtKB">
        <authorList>
            <consortium name="Ensembl"/>
        </authorList>
    </citation>
    <scope>IDENTIFICATION</scope>
</reference>
<dbReference type="STRING" id="48701.ENSPMEP00000033434"/>
<sequence>KSAKKTRSPKTLKKKPSSKCNKMEVNILSCAAVENLYYMSHNAPDCLECRGFGWPNSQKKGTKQKK</sequence>